<keyword evidence="3" id="KW-1185">Reference proteome</keyword>
<name>A0A7J0DKU8_9ERIC</name>
<proteinExistence type="predicted"/>
<dbReference type="EMBL" id="BJWL01000276">
    <property type="protein sequence ID" value="GFS37295.1"/>
    <property type="molecule type" value="Genomic_DNA"/>
</dbReference>
<protein>
    <submittedName>
        <fullName evidence="2">Uncharacterized protein</fullName>
    </submittedName>
</protein>
<comment type="caution">
    <text evidence="2">The sequence shown here is derived from an EMBL/GenBank/DDBJ whole genome shotgun (WGS) entry which is preliminary data.</text>
</comment>
<evidence type="ECO:0000313" key="3">
    <source>
        <dbReference type="Proteomes" id="UP000585474"/>
    </source>
</evidence>
<reference evidence="3" key="1">
    <citation type="submission" date="2019-07" db="EMBL/GenBank/DDBJ databases">
        <title>De Novo Assembly of kiwifruit Actinidia rufa.</title>
        <authorList>
            <person name="Sugita-Konishi S."/>
            <person name="Sato K."/>
            <person name="Mori E."/>
            <person name="Abe Y."/>
            <person name="Kisaki G."/>
            <person name="Hamano K."/>
            <person name="Suezawa K."/>
            <person name="Otani M."/>
            <person name="Fukuda T."/>
            <person name="Manabe T."/>
            <person name="Gomi K."/>
            <person name="Tabuchi M."/>
            <person name="Akimitsu K."/>
            <person name="Kataoka I."/>
        </authorList>
    </citation>
    <scope>NUCLEOTIDE SEQUENCE [LARGE SCALE GENOMIC DNA]</scope>
    <source>
        <strain evidence="3">cv. Fuchu</strain>
    </source>
</reference>
<dbReference type="AlphaFoldDB" id="A0A7J0DKU8"/>
<evidence type="ECO:0000313" key="2">
    <source>
        <dbReference type="EMBL" id="GFS37295.1"/>
    </source>
</evidence>
<evidence type="ECO:0000256" key="1">
    <source>
        <dbReference type="SAM" id="MobiDB-lite"/>
    </source>
</evidence>
<sequence length="97" mass="10135">MRLDFRRANQISRVTLHLSNAHLGVAPPPPQLRSHAVDLDPPKDEVPSPAATDISSTSAAPLCATSSVASTATSDSRITDAIAAIFHAHECASYGFG</sequence>
<gene>
    <name evidence="2" type="ORF">Acr_00g0051200</name>
</gene>
<organism evidence="2 3">
    <name type="scientific">Actinidia rufa</name>
    <dbReference type="NCBI Taxonomy" id="165716"/>
    <lineage>
        <taxon>Eukaryota</taxon>
        <taxon>Viridiplantae</taxon>
        <taxon>Streptophyta</taxon>
        <taxon>Embryophyta</taxon>
        <taxon>Tracheophyta</taxon>
        <taxon>Spermatophyta</taxon>
        <taxon>Magnoliopsida</taxon>
        <taxon>eudicotyledons</taxon>
        <taxon>Gunneridae</taxon>
        <taxon>Pentapetalae</taxon>
        <taxon>asterids</taxon>
        <taxon>Ericales</taxon>
        <taxon>Actinidiaceae</taxon>
        <taxon>Actinidia</taxon>
    </lineage>
</organism>
<feature type="compositionally biased region" description="Basic and acidic residues" evidence="1">
    <location>
        <begin position="35"/>
        <end position="46"/>
    </location>
</feature>
<dbReference type="Proteomes" id="UP000585474">
    <property type="component" value="Unassembled WGS sequence"/>
</dbReference>
<accession>A0A7J0DKU8</accession>
<feature type="region of interest" description="Disordered" evidence="1">
    <location>
        <begin position="22"/>
        <end position="55"/>
    </location>
</feature>